<reference evidence="3 4" key="1">
    <citation type="submission" date="2019-02" db="EMBL/GenBank/DDBJ databases">
        <title>Deep-cultivation of Planctomycetes and their phenomic and genomic characterization uncovers novel biology.</title>
        <authorList>
            <person name="Wiegand S."/>
            <person name="Jogler M."/>
            <person name="Boedeker C."/>
            <person name="Pinto D."/>
            <person name="Vollmers J."/>
            <person name="Rivas-Marin E."/>
            <person name="Kohn T."/>
            <person name="Peeters S.H."/>
            <person name="Heuer A."/>
            <person name="Rast P."/>
            <person name="Oberbeckmann S."/>
            <person name="Bunk B."/>
            <person name="Jeske O."/>
            <person name="Meyerdierks A."/>
            <person name="Storesund J.E."/>
            <person name="Kallscheuer N."/>
            <person name="Luecker S."/>
            <person name="Lage O.M."/>
            <person name="Pohl T."/>
            <person name="Merkel B.J."/>
            <person name="Hornburger P."/>
            <person name="Mueller R.-W."/>
            <person name="Bruemmer F."/>
            <person name="Labrenz M."/>
            <person name="Spormann A.M."/>
            <person name="Op Den Camp H."/>
            <person name="Overmann J."/>
            <person name="Amann R."/>
            <person name="Jetten M.S.M."/>
            <person name="Mascher T."/>
            <person name="Medema M.H."/>
            <person name="Devos D.P."/>
            <person name="Kaster A.-K."/>
            <person name="Ovreas L."/>
            <person name="Rohde M."/>
            <person name="Galperin M.Y."/>
            <person name="Jogler C."/>
        </authorList>
    </citation>
    <scope>NUCLEOTIDE SEQUENCE [LARGE SCALE GENOMIC DNA]</scope>
    <source>
        <strain evidence="3 4">Pla108</strain>
    </source>
</reference>
<feature type="coiled-coil region" evidence="1">
    <location>
        <begin position="182"/>
        <end position="209"/>
    </location>
</feature>
<evidence type="ECO:0000313" key="4">
    <source>
        <dbReference type="Proteomes" id="UP000317421"/>
    </source>
</evidence>
<evidence type="ECO:0000313" key="3">
    <source>
        <dbReference type="EMBL" id="TWU00040.1"/>
    </source>
</evidence>
<dbReference type="RefSeq" id="WP_146443547.1">
    <property type="nucleotide sequence ID" value="NZ_SJPR01000001.1"/>
</dbReference>
<protein>
    <recommendedName>
        <fullName evidence="5">TIGR03545 family protein</fullName>
    </recommendedName>
</protein>
<accession>A0A5C6AK57</accession>
<feature type="region of interest" description="Disordered" evidence="2">
    <location>
        <begin position="110"/>
        <end position="131"/>
    </location>
</feature>
<proteinExistence type="predicted"/>
<keyword evidence="4" id="KW-1185">Reference proteome</keyword>
<dbReference type="AlphaFoldDB" id="A0A5C6AK57"/>
<evidence type="ECO:0000256" key="2">
    <source>
        <dbReference type="SAM" id="MobiDB-lite"/>
    </source>
</evidence>
<dbReference type="InterPro" id="IPR019934">
    <property type="entry name" value="CHP03545"/>
</dbReference>
<keyword evidence="1" id="KW-0175">Coiled coil</keyword>
<dbReference type="NCBIfam" id="TIGR03545">
    <property type="entry name" value="TIGR03545 family protein"/>
    <property type="match status" value="1"/>
</dbReference>
<sequence>MTRYIRLGYLVPRLVLLVVLFCLLEFGSGWALKRAMIAGGQAAIGARVEVDRADVSVVETRATLTGLRIANPQRPMENLLEAEKIEIDFESDSLLRRKAIADHGSVRGLRFGTPRETSGALNPDDEQASTAPGWLGDAAKQAVDQAAEKWIASLEAKLSGEYDDFESVRLAQDLSKRWPERFAAVAADAKALQAEVELLRDQAKEARANPLRNAEFLAKAPERVAQLRGRLANLHAELASLPTDVAADRRRVDQARLADETRLRERLQIDQLDPQSLTSQLLGERMTGAVRDVVGWVRWTREMVPATKPGRSVTPRDRGVDVHFVGVRQRPDLLIRQLEIAGSARLAGRPVELSGVVTDFTTSPALHGEPMRLTLHTTGGLPLEVRATIDRTGPQPIEELIVDCPTLDLPKTELGNAAKFALTMAPSTSSLSVSIRVEGERLSGDVQLIQDRVALTPTVGPSAGPLVTRLGGAVGERLANIARPATRVTLSGTLNDPHMALWSTLGPAVAESLETAAVTLARDEAERQLASTKQKVAGELASLERKLDEAMTKLTAQVDAPRLEIERLASGWIGEQLGRGTFSFEQLGKRLPTAESLFK</sequence>
<evidence type="ECO:0008006" key="5">
    <source>
        <dbReference type="Google" id="ProtNLM"/>
    </source>
</evidence>
<organism evidence="3 4">
    <name type="scientific">Botrimarina colliarenosi</name>
    <dbReference type="NCBI Taxonomy" id="2528001"/>
    <lineage>
        <taxon>Bacteria</taxon>
        <taxon>Pseudomonadati</taxon>
        <taxon>Planctomycetota</taxon>
        <taxon>Planctomycetia</taxon>
        <taxon>Pirellulales</taxon>
        <taxon>Lacipirellulaceae</taxon>
        <taxon>Botrimarina</taxon>
    </lineage>
</organism>
<feature type="coiled-coil region" evidence="1">
    <location>
        <begin position="533"/>
        <end position="560"/>
    </location>
</feature>
<name>A0A5C6AK57_9BACT</name>
<dbReference type="Proteomes" id="UP000317421">
    <property type="component" value="Unassembled WGS sequence"/>
</dbReference>
<comment type="caution">
    <text evidence="3">The sequence shown here is derived from an EMBL/GenBank/DDBJ whole genome shotgun (WGS) entry which is preliminary data.</text>
</comment>
<gene>
    <name evidence="3" type="ORF">Pla108_09830</name>
</gene>
<evidence type="ECO:0000256" key="1">
    <source>
        <dbReference type="SAM" id="Coils"/>
    </source>
</evidence>
<dbReference type="OrthoDB" id="231813at2"/>
<dbReference type="EMBL" id="SJPR01000001">
    <property type="protein sequence ID" value="TWU00040.1"/>
    <property type="molecule type" value="Genomic_DNA"/>
</dbReference>